<name>A0ABW1UIY6_9LACO</name>
<dbReference type="SUPFAM" id="SSF51261">
    <property type="entry name" value="Duplicated hybrid motif"/>
    <property type="match status" value="1"/>
</dbReference>
<organism evidence="1 2">
    <name type="scientific">Lactiplantibacillus daoliensis</name>
    <dbReference type="NCBI Taxonomy" id="2559916"/>
    <lineage>
        <taxon>Bacteria</taxon>
        <taxon>Bacillati</taxon>
        <taxon>Bacillota</taxon>
        <taxon>Bacilli</taxon>
        <taxon>Lactobacillales</taxon>
        <taxon>Lactobacillaceae</taxon>
        <taxon>Lactiplantibacillus</taxon>
    </lineage>
</organism>
<dbReference type="InterPro" id="IPR011055">
    <property type="entry name" value="Dup_hybrid_motif"/>
</dbReference>
<dbReference type="Gene3D" id="2.70.70.10">
    <property type="entry name" value="Glucose Permease (Domain IIA)"/>
    <property type="match status" value="1"/>
</dbReference>
<accession>A0ABW1UIY6</accession>
<evidence type="ECO:0008006" key="3">
    <source>
        <dbReference type="Google" id="ProtNLM"/>
    </source>
</evidence>
<keyword evidence="2" id="KW-1185">Reference proteome</keyword>
<dbReference type="EMBL" id="JBHSSB010000032">
    <property type="protein sequence ID" value="MFC6296068.1"/>
    <property type="molecule type" value="Genomic_DNA"/>
</dbReference>
<protein>
    <recommendedName>
        <fullName evidence="3">PTS EIIA type-1 domain-containing protein</fullName>
    </recommendedName>
</protein>
<dbReference type="Proteomes" id="UP001596227">
    <property type="component" value="Unassembled WGS sequence"/>
</dbReference>
<sequence length="141" mass="15232">MSLFKRSSVINQLSAPVQGESVNVETIFDGMSIPGQLKFAIHPSNDAIFAPLNGEVTDLTSHHIAMTAISGDCYWLTLQRSANETAGTFDWQVRIGDSISPLTLLGTLTATDSKSLIICSRIGLSSTIEAQKQRRFSAIFG</sequence>
<evidence type="ECO:0000313" key="2">
    <source>
        <dbReference type="Proteomes" id="UP001596227"/>
    </source>
</evidence>
<gene>
    <name evidence="1" type="ORF">ACFQH1_12715</name>
</gene>
<evidence type="ECO:0000313" key="1">
    <source>
        <dbReference type="EMBL" id="MFC6296068.1"/>
    </source>
</evidence>
<comment type="caution">
    <text evidence="1">The sequence shown here is derived from an EMBL/GenBank/DDBJ whole genome shotgun (WGS) entry which is preliminary data.</text>
</comment>
<proteinExistence type="predicted"/>
<dbReference type="RefSeq" id="WP_137607232.1">
    <property type="nucleotide sequence ID" value="NZ_BJDH01000004.1"/>
</dbReference>
<reference evidence="2" key="1">
    <citation type="journal article" date="2019" name="Int. J. Syst. Evol. Microbiol.">
        <title>The Global Catalogue of Microorganisms (GCM) 10K type strain sequencing project: providing services to taxonomists for standard genome sequencing and annotation.</title>
        <authorList>
            <consortium name="The Broad Institute Genomics Platform"/>
            <consortium name="The Broad Institute Genome Sequencing Center for Infectious Disease"/>
            <person name="Wu L."/>
            <person name="Ma J."/>
        </authorList>
    </citation>
    <scope>NUCLEOTIDE SEQUENCE [LARGE SCALE GENOMIC DNA]</scope>
    <source>
        <strain evidence="2">CCM 8934</strain>
    </source>
</reference>